<evidence type="ECO:0000256" key="1">
    <source>
        <dbReference type="SAM" id="MobiDB-lite"/>
    </source>
</evidence>
<name>A0A7W4P447_9PROT</name>
<dbReference type="Proteomes" id="UP000561066">
    <property type="component" value="Unassembled WGS sequence"/>
</dbReference>
<proteinExistence type="predicted"/>
<dbReference type="RefSeq" id="WP_182944077.1">
    <property type="nucleotide sequence ID" value="NZ_JABEQH010000017.1"/>
</dbReference>
<evidence type="ECO:0000313" key="3">
    <source>
        <dbReference type="EMBL" id="MBB2176727.1"/>
    </source>
</evidence>
<gene>
    <name evidence="3" type="ORF">HLH21_12455</name>
</gene>
<feature type="region of interest" description="Disordered" evidence="1">
    <location>
        <begin position="28"/>
        <end position="107"/>
    </location>
</feature>
<feature type="signal peptide" evidence="2">
    <location>
        <begin position="1"/>
        <end position="28"/>
    </location>
</feature>
<sequence length="107" mass="11464">MGRPARYATRQAMLALLAVLANPAISLAQSTPPRLPPPANPHSRTPAERMGDMPHMHCASEMSPSRCAHQDMLGPPPEHRPEAGTTPPPKEKPGPQPHRTVPAPPGR</sequence>
<keyword evidence="2" id="KW-0732">Signal</keyword>
<organism evidence="3 4">
    <name type="scientific">Gluconacetobacter johannae</name>
    <dbReference type="NCBI Taxonomy" id="112140"/>
    <lineage>
        <taxon>Bacteria</taxon>
        <taxon>Pseudomonadati</taxon>
        <taxon>Pseudomonadota</taxon>
        <taxon>Alphaproteobacteria</taxon>
        <taxon>Acetobacterales</taxon>
        <taxon>Acetobacteraceae</taxon>
        <taxon>Gluconacetobacter</taxon>
    </lineage>
</organism>
<feature type="chain" id="PRO_5031038493" evidence="2">
    <location>
        <begin position="29"/>
        <end position="107"/>
    </location>
</feature>
<feature type="compositionally biased region" description="Basic and acidic residues" evidence="1">
    <location>
        <begin position="45"/>
        <end position="55"/>
    </location>
</feature>
<dbReference type="EMBL" id="JABEQH010000017">
    <property type="protein sequence ID" value="MBB2176727.1"/>
    <property type="molecule type" value="Genomic_DNA"/>
</dbReference>
<accession>A0A7W4P447</accession>
<comment type="caution">
    <text evidence="3">The sequence shown here is derived from an EMBL/GenBank/DDBJ whole genome shotgun (WGS) entry which is preliminary data.</text>
</comment>
<evidence type="ECO:0000313" key="4">
    <source>
        <dbReference type="Proteomes" id="UP000561066"/>
    </source>
</evidence>
<dbReference type="AlphaFoldDB" id="A0A7W4P447"/>
<evidence type="ECO:0000256" key="2">
    <source>
        <dbReference type="SAM" id="SignalP"/>
    </source>
</evidence>
<protein>
    <submittedName>
        <fullName evidence="3">Uncharacterized protein</fullName>
    </submittedName>
</protein>
<reference evidence="3 4" key="1">
    <citation type="submission" date="2020-04" db="EMBL/GenBank/DDBJ databases">
        <title>Description of novel Gluconacetobacter.</title>
        <authorList>
            <person name="Sombolestani A."/>
        </authorList>
    </citation>
    <scope>NUCLEOTIDE SEQUENCE [LARGE SCALE GENOMIC DNA]</scope>
    <source>
        <strain evidence="3 4">LMG 21312</strain>
    </source>
</reference>
<keyword evidence="4" id="KW-1185">Reference proteome</keyword>